<evidence type="ECO:0000256" key="1">
    <source>
        <dbReference type="SAM" id="MobiDB-lite"/>
    </source>
</evidence>
<dbReference type="Proteomes" id="UP000076632">
    <property type="component" value="Unassembled WGS sequence"/>
</dbReference>
<evidence type="ECO:0000313" key="2">
    <source>
        <dbReference type="EMBL" id="KZF24798.1"/>
    </source>
</evidence>
<feature type="compositionally biased region" description="Polar residues" evidence="1">
    <location>
        <begin position="1"/>
        <end position="16"/>
    </location>
</feature>
<keyword evidence="3" id="KW-1185">Reference proteome</keyword>
<dbReference type="EMBL" id="KV407456">
    <property type="protein sequence ID" value="KZF24798.1"/>
    <property type="molecule type" value="Genomic_DNA"/>
</dbReference>
<proteinExistence type="predicted"/>
<feature type="compositionally biased region" description="Polar residues" evidence="1">
    <location>
        <begin position="57"/>
        <end position="69"/>
    </location>
</feature>
<accession>A0A165IEX7</accession>
<sequence>MASVWGTESSDQTGSIFSPDGLAVRKGNPIPGSQASTAQVLPLTDNQRHGYVPGRGQTPSNRKGLSDRNSSLRKAPPAITSPAPSGPATSNPPHSLVSMPSEVFKAGRNILNPPSLTRSLADEFATPEPLTSYREAYSKRYQSNRDASGRPYQLLELPAPEIMALQNRALPNLPFHLLVQEQDEILSKVNDLLSQSAFYFMAKYQFRIPLEPDKRPVQVSGDREWTEWVFLLKSMASKRLIPARVLYNGQIKQFVTILENSLERTKTGLVP</sequence>
<dbReference type="STRING" id="1328760.A0A165IEX7"/>
<reference evidence="2 3" key="1">
    <citation type="journal article" date="2016" name="Fungal Biol.">
        <title>The genome of Xylona heveae provides a window into fungal endophytism.</title>
        <authorList>
            <person name="Gazis R."/>
            <person name="Kuo A."/>
            <person name="Riley R."/>
            <person name="LaButti K."/>
            <person name="Lipzen A."/>
            <person name="Lin J."/>
            <person name="Amirebrahimi M."/>
            <person name="Hesse C.N."/>
            <person name="Spatafora J.W."/>
            <person name="Henrissat B."/>
            <person name="Hainaut M."/>
            <person name="Grigoriev I.V."/>
            <person name="Hibbett D.S."/>
        </authorList>
    </citation>
    <scope>NUCLEOTIDE SEQUENCE [LARGE SCALE GENOMIC DNA]</scope>
    <source>
        <strain evidence="2 3">TC161</strain>
    </source>
</reference>
<name>A0A165IEX7_XYLHT</name>
<dbReference type="GeneID" id="28896097"/>
<dbReference type="InParanoid" id="A0A165IEX7"/>
<dbReference type="AlphaFoldDB" id="A0A165IEX7"/>
<protein>
    <submittedName>
        <fullName evidence="2">Uncharacterized protein</fullName>
    </submittedName>
</protein>
<dbReference type="OrthoDB" id="5369511at2759"/>
<evidence type="ECO:0000313" key="3">
    <source>
        <dbReference type="Proteomes" id="UP000076632"/>
    </source>
</evidence>
<gene>
    <name evidence="2" type="ORF">L228DRAFT_237688</name>
</gene>
<feature type="region of interest" description="Disordered" evidence="1">
    <location>
        <begin position="1"/>
        <end position="99"/>
    </location>
</feature>
<dbReference type="RefSeq" id="XP_018190353.1">
    <property type="nucleotide sequence ID" value="XM_018330960.1"/>
</dbReference>
<organism evidence="2 3">
    <name type="scientific">Xylona heveae (strain CBS 132557 / TC161)</name>
    <dbReference type="NCBI Taxonomy" id="1328760"/>
    <lineage>
        <taxon>Eukaryota</taxon>
        <taxon>Fungi</taxon>
        <taxon>Dikarya</taxon>
        <taxon>Ascomycota</taxon>
        <taxon>Pezizomycotina</taxon>
        <taxon>Xylonomycetes</taxon>
        <taxon>Xylonales</taxon>
        <taxon>Xylonaceae</taxon>
        <taxon>Xylona</taxon>
    </lineage>
</organism>